<evidence type="ECO:0000256" key="1">
    <source>
        <dbReference type="SAM" id="MobiDB-lite"/>
    </source>
</evidence>
<proteinExistence type="predicted"/>
<sequence>MGNKASSHQPRTQAQMFARRNSIQAQPNYHSDSEGYRNLSRGHRAHTFSHGAPAPQHPVRANTYPLDPRSSTFAQPPPSYSQPPSSYPNQPPPSSYNRESSRSRSGSHSRSRSGSHSQIETDVDTDLEGLAYHNALLNKNHNRPGPGMPGHPNGNPNPNGRSRKTSFSGGLPPNLNGMSISVPPMAGYGPAPSQPQQQQQQPPASRYMKPYQKSPQPQWYWPRDAFSPESVHTAQSAAWDPPTLPWMLTDPSKRIVDAKHPPQPVVFFDIAFDPRMREFEVKCMRPGEPRPTPLTRDEETRIASDMVAPTMIIVNDAYPAWTVVVRAKKGNCRVCEVFRAIHDTYAVTLTPQEMAAISPSKMQGVMAAFRQRCEDGPGLPPVEMAKGLRRVDVLRSERYFRGLEYVAGVGLPLNLWKLQLEKITR</sequence>
<dbReference type="AlphaFoldDB" id="A0A4Y7U0Y8"/>
<feature type="compositionally biased region" description="Low complexity" evidence="1">
    <location>
        <begin position="190"/>
        <end position="205"/>
    </location>
</feature>
<evidence type="ECO:0000313" key="3">
    <source>
        <dbReference type="EMBL" id="TEB40095.1"/>
    </source>
</evidence>
<feature type="region of interest" description="Disordered" evidence="1">
    <location>
        <begin position="137"/>
        <end position="215"/>
    </location>
</feature>
<dbReference type="Pfam" id="PF20415">
    <property type="entry name" value="DUF6699"/>
    <property type="match status" value="1"/>
</dbReference>
<dbReference type="OrthoDB" id="2970175at2759"/>
<protein>
    <recommendedName>
        <fullName evidence="2">DUF6699 domain-containing protein</fullName>
    </recommendedName>
</protein>
<name>A0A4Y7U0Y8_COPMI</name>
<feature type="region of interest" description="Disordered" evidence="1">
    <location>
        <begin position="1"/>
        <end position="121"/>
    </location>
</feature>
<reference evidence="3 4" key="1">
    <citation type="journal article" date="2019" name="Nat. Ecol. Evol.">
        <title>Megaphylogeny resolves global patterns of mushroom evolution.</title>
        <authorList>
            <person name="Varga T."/>
            <person name="Krizsan K."/>
            <person name="Foldi C."/>
            <person name="Dima B."/>
            <person name="Sanchez-Garcia M."/>
            <person name="Sanchez-Ramirez S."/>
            <person name="Szollosi G.J."/>
            <person name="Szarkandi J.G."/>
            <person name="Papp V."/>
            <person name="Albert L."/>
            <person name="Andreopoulos W."/>
            <person name="Angelini C."/>
            <person name="Antonin V."/>
            <person name="Barry K.W."/>
            <person name="Bougher N.L."/>
            <person name="Buchanan P."/>
            <person name="Buyck B."/>
            <person name="Bense V."/>
            <person name="Catcheside P."/>
            <person name="Chovatia M."/>
            <person name="Cooper J."/>
            <person name="Damon W."/>
            <person name="Desjardin D."/>
            <person name="Finy P."/>
            <person name="Geml J."/>
            <person name="Haridas S."/>
            <person name="Hughes K."/>
            <person name="Justo A."/>
            <person name="Karasinski D."/>
            <person name="Kautmanova I."/>
            <person name="Kiss B."/>
            <person name="Kocsube S."/>
            <person name="Kotiranta H."/>
            <person name="LaButti K.M."/>
            <person name="Lechner B.E."/>
            <person name="Liimatainen K."/>
            <person name="Lipzen A."/>
            <person name="Lukacs Z."/>
            <person name="Mihaltcheva S."/>
            <person name="Morgado L.N."/>
            <person name="Niskanen T."/>
            <person name="Noordeloos M.E."/>
            <person name="Ohm R.A."/>
            <person name="Ortiz-Santana B."/>
            <person name="Ovrebo C."/>
            <person name="Racz N."/>
            <person name="Riley R."/>
            <person name="Savchenko A."/>
            <person name="Shiryaev A."/>
            <person name="Soop K."/>
            <person name="Spirin V."/>
            <person name="Szebenyi C."/>
            <person name="Tomsovsky M."/>
            <person name="Tulloss R.E."/>
            <person name="Uehling J."/>
            <person name="Grigoriev I.V."/>
            <person name="Vagvolgyi C."/>
            <person name="Papp T."/>
            <person name="Martin F.M."/>
            <person name="Miettinen O."/>
            <person name="Hibbett D.S."/>
            <person name="Nagy L.G."/>
        </authorList>
    </citation>
    <scope>NUCLEOTIDE SEQUENCE [LARGE SCALE GENOMIC DNA]</scope>
    <source>
        <strain evidence="3 4">FP101781</strain>
    </source>
</reference>
<gene>
    <name evidence="3" type="ORF">FA13DRAFT_53714</name>
</gene>
<feature type="compositionally biased region" description="Pro residues" evidence="1">
    <location>
        <begin position="75"/>
        <end position="94"/>
    </location>
</feature>
<accession>A0A4Y7U0Y8</accession>
<evidence type="ECO:0000259" key="2">
    <source>
        <dbReference type="Pfam" id="PF20415"/>
    </source>
</evidence>
<dbReference type="Proteomes" id="UP000298030">
    <property type="component" value="Unassembled WGS sequence"/>
</dbReference>
<evidence type="ECO:0000313" key="4">
    <source>
        <dbReference type="Proteomes" id="UP000298030"/>
    </source>
</evidence>
<dbReference type="InterPro" id="IPR046522">
    <property type="entry name" value="DUF6699"/>
</dbReference>
<organism evidence="3 4">
    <name type="scientific">Coprinellus micaceus</name>
    <name type="common">Glistening ink-cap mushroom</name>
    <name type="synonym">Coprinus micaceus</name>
    <dbReference type="NCBI Taxonomy" id="71717"/>
    <lineage>
        <taxon>Eukaryota</taxon>
        <taxon>Fungi</taxon>
        <taxon>Dikarya</taxon>
        <taxon>Basidiomycota</taxon>
        <taxon>Agaricomycotina</taxon>
        <taxon>Agaricomycetes</taxon>
        <taxon>Agaricomycetidae</taxon>
        <taxon>Agaricales</taxon>
        <taxon>Agaricineae</taxon>
        <taxon>Psathyrellaceae</taxon>
        <taxon>Coprinellus</taxon>
    </lineage>
</organism>
<comment type="caution">
    <text evidence="3">The sequence shown here is derived from an EMBL/GenBank/DDBJ whole genome shotgun (WGS) entry which is preliminary data.</text>
</comment>
<dbReference type="EMBL" id="QPFP01000001">
    <property type="protein sequence ID" value="TEB40095.1"/>
    <property type="molecule type" value="Genomic_DNA"/>
</dbReference>
<keyword evidence="4" id="KW-1185">Reference proteome</keyword>
<feature type="domain" description="DUF6699" evidence="2">
    <location>
        <begin position="288"/>
        <end position="404"/>
    </location>
</feature>
<feature type="compositionally biased region" description="Polar residues" evidence="1">
    <location>
        <begin position="1"/>
        <end position="30"/>
    </location>
</feature>
<feature type="compositionally biased region" description="Low complexity" evidence="1">
    <location>
        <begin position="150"/>
        <end position="160"/>
    </location>
</feature>